<dbReference type="Pfam" id="PF13144">
    <property type="entry name" value="ChapFlgA"/>
    <property type="match status" value="1"/>
</dbReference>
<feature type="chain" id="PRO_5016027492" evidence="5">
    <location>
        <begin position="17"/>
        <end position="329"/>
    </location>
</feature>
<dbReference type="InterPro" id="IPR017585">
    <property type="entry name" value="SAF_FlgA"/>
</dbReference>
<comment type="caution">
    <text evidence="7">The sequence shown here is derived from an EMBL/GenBank/DDBJ whole genome shotgun (WGS) entry which is preliminary data.</text>
</comment>
<feature type="compositionally biased region" description="Low complexity" evidence="4">
    <location>
        <begin position="315"/>
        <end position="329"/>
    </location>
</feature>
<dbReference type="GO" id="GO:0044780">
    <property type="term" value="P:bacterial-type flagellum assembly"/>
    <property type="evidence" value="ECO:0007669"/>
    <property type="project" value="InterPro"/>
</dbReference>
<keyword evidence="8" id="KW-1185">Reference proteome</keyword>
<dbReference type="AlphaFoldDB" id="A0A2W7J4X4"/>
<accession>A0A2W7J4X4</accession>
<dbReference type="Gene3D" id="3.90.1210.10">
    <property type="entry name" value="Antifreeze-like/N-acetylneuraminic acid synthase C-terminal domain"/>
    <property type="match status" value="1"/>
</dbReference>
<dbReference type="RefSeq" id="WP_111397762.1">
    <property type="nucleotide sequence ID" value="NZ_QKYU01000008.1"/>
</dbReference>
<evidence type="ECO:0000313" key="8">
    <source>
        <dbReference type="Proteomes" id="UP000249688"/>
    </source>
</evidence>
<evidence type="ECO:0000313" key="7">
    <source>
        <dbReference type="EMBL" id="PZW46726.1"/>
    </source>
</evidence>
<evidence type="ECO:0000259" key="6">
    <source>
        <dbReference type="SMART" id="SM00858"/>
    </source>
</evidence>
<evidence type="ECO:0000256" key="3">
    <source>
        <dbReference type="ARBA" id="ARBA00022764"/>
    </source>
</evidence>
<dbReference type="PANTHER" id="PTHR36307:SF1">
    <property type="entry name" value="FLAGELLA BASAL BODY P-RING FORMATION PROTEIN FLGA"/>
    <property type="match status" value="1"/>
</dbReference>
<evidence type="ECO:0000256" key="1">
    <source>
        <dbReference type="ARBA" id="ARBA00004418"/>
    </source>
</evidence>
<dbReference type="EMBL" id="QKYU01000008">
    <property type="protein sequence ID" value="PZW46726.1"/>
    <property type="molecule type" value="Genomic_DNA"/>
</dbReference>
<name>A0A2W7J4X4_9PROT</name>
<comment type="subcellular location">
    <subcellularLocation>
        <location evidence="1">Periplasm</location>
    </subcellularLocation>
</comment>
<feature type="domain" description="SAF" evidence="6">
    <location>
        <begin position="179"/>
        <end position="241"/>
    </location>
</feature>
<dbReference type="CDD" id="cd11614">
    <property type="entry name" value="SAF_CpaB_FlgA_like"/>
    <property type="match status" value="1"/>
</dbReference>
<dbReference type="InterPro" id="IPR039246">
    <property type="entry name" value="Flagellar_FlgA"/>
</dbReference>
<keyword evidence="7" id="KW-0969">Cilium</keyword>
<gene>
    <name evidence="7" type="ORF">C8P66_1084</name>
</gene>
<dbReference type="GO" id="GO:0042597">
    <property type="term" value="C:periplasmic space"/>
    <property type="evidence" value="ECO:0007669"/>
    <property type="project" value="UniProtKB-SubCell"/>
</dbReference>
<evidence type="ECO:0000256" key="2">
    <source>
        <dbReference type="ARBA" id="ARBA00022729"/>
    </source>
</evidence>
<protein>
    <submittedName>
        <fullName evidence="7">Flagella basal body P-ring formation protein FlgA</fullName>
    </submittedName>
</protein>
<feature type="region of interest" description="Disordered" evidence="4">
    <location>
        <begin position="307"/>
        <end position="329"/>
    </location>
</feature>
<keyword evidence="7" id="KW-0282">Flagellum</keyword>
<feature type="signal peptide" evidence="5">
    <location>
        <begin position="1"/>
        <end position="16"/>
    </location>
</feature>
<dbReference type="NCBIfam" id="TIGR03170">
    <property type="entry name" value="flgA_cterm"/>
    <property type="match status" value="1"/>
</dbReference>
<keyword evidence="7" id="KW-0966">Cell projection</keyword>
<keyword evidence="2 5" id="KW-0732">Signal</keyword>
<dbReference type="Gene3D" id="2.30.30.760">
    <property type="match status" value="1"/>
</dbReference>
<organism evidence="7 8">
    <name type="scientific">Humitalea rosea</name>
    <dbReference type="NCBI Taxonomy" id="990373"/>
    <lineage>
        <taxon>Bacteria</taxon>
        <taxon>Pseudomonadati</taxon>
        <taxon>Pseudomonadota</taxon>
        <taxon>Alphaproteobacteria</taxon>
        <taxon>Acetobacterales</taxon>
        <taxon>Roseomonadaceae</taxon>
        <taxon>Humitalea</taxon>
    </lineage>
</organism>
<evidence type="ECO:0000256" key="4">
    <source>
        <dbReference type="SAM" id="MobiDB-lite"/>
    </source>
</evidence>
<dbReference type="SMART" id="SM00858">
    <property type="entry name" value="SAF"/>
    <property type="match status" value="1"/>
</dbReference>
<reference evidence="7 8" key="1">
    <citation type="submission" date="2018-06" db="EMBL/GenBank/DDBJ databases">
        <title>Genomic Encyclopedia of Archaeal and Bacterial Type Strains, Phase II (KMG-II): from individual species to whole genera.</title>
        <authorList>
            <person name="Goeker M."/>
        </authorList>
    </citation>
    <scope>NUCLEOTIDE SEQUENCE [LARGE SCALE GENOMIC DNA]</scope>
    <source>
        <strain evidence="7 8">DSM 24525</strain>
    </source>
</reference>
<evidence type="ECO:0000256" key="5">
    <source>
        <dbReference type="SAM" id="SignalP"/>
    </source>
</evidence>
<dbReference type="InterPro" id="IPR013974">
    <property type="entry name" value="SAF"/>
</dbReference>
<dbReference type="Proteomes" id="UP000249688">
    <property type="component" value="Unassembled WGS sequence"/>
</dbReference>
<proteinExistence type="predicted"/>
<sequence>MRALFLLLLLAAPALAQEPMAIARAVTLLADPTIRLADLFDGLGERGMVPLGAAPPPGGRIIIETAQLAAIARAQGVVWRPLTGSERVVLERPGRMLGREEIEDVLRAALTPLGLDAEAELETPGFAAPSVPLAAFVQIMAEQAHLDAATHRFSVTLVVVAEGMPVWRQRLAGRAVATSPAIVATRRLARGETIRPEDVRLVQIRGERLRPGVATSLDQVIGQEARRPLGPELPVMANDVAAPVLIARNSLVMLLLDSPGLALAAQGRALENGALGQIIPVMNLASRSIVEGVAFAAGQVRVTSGSTPVLRPDGRGSAAAAQLARRAPR</sequence>
<dbReference type="PANTHER" id="PTHR36307">
    <property type="entry name" value="FLAGELLA BASAL BODY P-RING FORMATION PROTEIN FLGA"/>
    <property type="match status" value="1"/>
</dbReference>
<keyword evidence="3" id="KW-0574">Periplasm</keyword>
<dbReference type="OrthoDB" id="7727421at2"/>